<keyword evidence="12" id="KW-1185">Reference proteome</keyword>
<sequence length="301" mass="32696">VKLQTQNTDAHSYKYRNALHCTAHILKTEGVKGLYTGATSSFVGMAMESSLLFGVYSQMKLALQWVVYVYGPDAIGGDPGSGRPKLQIVVPSAAFGGALISFVLCPAELIKCRLQVQEKDKMQLKKHHQRYSGPLDCALRTLKNEGVKGLFRGGLATFLRESIGNAVFFSTYELTRYYMLSIVTMHAKVDPQANSEPSQFVNQSSKILLEAGVGVITGGLGGVAFWSAVLPLDVAKTRIQTTPNINVSRSPVRTINVIYRELGFRGLYAGLGPTLVRAFPANAAAIVSWELAVNLLGVKRL</sequence>
<dbReference type="OMA" id="PIDCFRQ"/>
<evidence type="ECO:0000256" key="4">
    <source>
        <dbReference type="ARBA" id="ARBA00022692"/>
    </source>
</evidence>
<proteinExistence type="inferred from homology"/>
<organism evidence="11 12">
    <name type="scientific">Taxus chinensis</name>
    <name type="common">Chinese yew</name>
    <name type="synonym">Taxus wallichiana var. chinensis</name>
    <dbReference type="NCBI Taxonomy" id="29808"/>
    <lineage>
        <taxon>Eukaryota</taxon>
        <taxon>Viridiplantae</taxon>
        <taxon>Streptophyta</taxon>
        <taxon>Embryophyta</taxon>
        <taxon>Tracheophyta</taxon>
        <taxon>Spermatophyta</taxon>
        <taxon>Pinopsida</taxon>
        <taxon>Pinidae</taxon>
        <taxon>Conifers II</taxon>
        <taxon>Cupressales</taxon>
        <taxon>Taxaceae</taxon>
        <taxon>Taxus</taxon>
    </lineage>
</organism>
<dbReference type="InterPro" id="IPR018108">
    <property type="entry name" value="MCP_transmembrane"/>
</dbReference>
<dbReference type="InterPro" id="IPR023395">
    <property type="entry name" value="MCP_dom_sf"/>
</dbReference>
<name>A0AA38FEK9_TAXCH</name>
<evidence type="ECO:0000256" key="5">
    <source>
        <dbReference type="ARBA" id="ARBA00022737"/>
    </source>
</evidence>
<accession>A0AA38FEK9</accession>
<evidence type="ECO:0000313" key="12">
    <source>
        <dbReference type="Proteomes" id="UP000824469"/>
    </source>
</evidence>
<evidence type="ECO:0000256" key="8">
    <source>
        <dbReference type="ARBA" id="ARBA00023136"/>
    </source>
</evidence>
<evidence type="ECO:0000256" key="7">
    <source>
        <dbReference type="ARBA" id="ARBA00023128"/>
    </source>
</evidence>
<keyword evidence="8 9" id="KW-0472">Membrane</keyword>
<dbReference type="InterPro" id="IPR050567">
    <property type="entry name" value="Mitochondrial_Carrier"/>
</dbReference>
<evidence type="ECO:0000256" key="6">
    <source>
        <dbReference type="ARBA" id="ARBA00022989"/>
    </source>
</evidence>
<keyword evidence="6" id="KW-1133">Transmembrane helix</keyword>
<keyword evidence="4 9" id="KW-0812">Transmembrane</keyword>
<evidence type="ECO:0000256" key="3">
    <source>
        <dbReference type="ARBA" id="ARBA00022448"/>
    </source>
</evidence>
<dbReference type="PROSITE" id="PS50920">
    <property type="entry name" value="SOLCAR"/>
    <property type="match status" value="3"/>
</dbReference>
<comment type="subcellular location">
    <subcellularLocation>
        <location evidence="1">Mitochondrion membrane</location>
        <topology evidence="1">Multi-pass membrane protein</topology>
    </subcellularLocation>
</comment>
<dbReference type="GO" id="GO:0031966">
    <property type="term" value="C:mitochondrial membrane"/>
    <property type="evidence" value="ECO:0007669"/>
    <property type="project" value="UniProtKB-SubCell"/>
</dbReference>
<evidence type="ECO:0000256" key="2">
    <source>
        <dbReference type="ARBA" id="ARBA00006375"/>
    </source>
</evidence>
<dbReference type="PANTHER" id="PTHR45624:SF15">
    <property type="entry name" value="MITOCHONDRIAL ARGININE TRANSPORTER BAC1"/>
    <property type="match status" value="1"/>
</dbReference>
<feature type="repeat" description="Solcar" evidence="9">
    <location>
        <begin position="1"/>
        <end position="62"/>
    </location>
</feature>
<dbReference type="SUPFAM" id="SSF103506">
    <property type="entry name" value="Mitochondrial carrier"/>
    <property type="match status" value="1"/>
</dbReference>
<keyword evidence="7" id="KW-0496">Mitochondrion</keyword>
<dbReference type="GO" id="GO:1990575">
    <property type="term" value="P:mitochondrial L-ornithine transmembrane transport"/>
    <property type="evidence" value="ECO:0007669"/>
    <property type="project" value="TreeGrafter"/>
</dbReference>
<dbReference type="GO" id="GO:0000064">
    <property type="term" value="F:L-ornithine transmembrane transporter activity"/>
    <property type="evidence" value="ECO:0007669"/>
    <property type="project" value="TreeGrafter"/>
</dbReference>
<dbReference type="Gene3D" id="1.50.40.10">
    <property type="entry name" value="Mitochondrial carrier domain"/>
    <property type="match status" value="1"/>
</dbReference>
<feature type="non-terminal residue" evidence="11">
    <location>
        <position position="301"/>
    </location>
</feature>
<dbReference type="EMBL" id="JAHRHJ020000010">
    <property type="protein sequence ID" value="KAH9298241.1"/>
    <property type="molecule type" value="Genomic_DNA"/>
</dbReference>
<dbReference type="AlphaFoldDB" id="A0AA38FEK9"/>
<feature type="repeat" description="Solcar" evidence="9">
    <location>
        <begin position="205"/>
        <end position="295"/>
    </location>
</feature>
<dbReference type="PANTHER" id="PTHR45624">
    <property type="entry name" value="MITOCHONDRIAL BASIC AMINO ACIDS TRANSPORTER-RELATED"/>
    <property type="match status" value="1"/>
</dbReference>
<protein>
    <recommendedName>
        <fullName evidence="13">Mitochondrial arginine transporter BAC1</fullName>
    </recommendedName>
</protein>
<feature type="repeat" description="Solcar" evidence="9">
    <location>
        <begin position="84"/>
        <end position="178"/>
    </location>
</feature>
<evidence type="ECO:0000256" key="1">
    <source>
        <dbReference type="ARBA" id="ARBA00004225"/>
    </source>
</evidence>
<keyword evidence="5" id="KW-0677">Repeat</keyword>
<dbReference type="Proteomes" id="UP000824469">
    <property type="component" value="Unassembled WGS sequence"/>
</dbReference>
<evidence type="ECO:0008006" key="13">
    <source>
        <dbReference type="Google" id="ProtNLM"/>
    </source>
</evidence>
<reference evidence="11 12" key="1">
    <citation type="journal article" date="2021" name="Nat. Plants">
        <title>The Taxus genome provides insights into paclitaxel biosynthesis.</title>
        <authorList>
            <person name="Xiong X."/>
            <person name="Gou J."/>
            <person name="Liao Q."/>
            <person name="Li Y."/>
            <person name="Zhou Q."/>
            <person name="Bi G."/>
            <person name="Li C."/>
            <person name="Du R."/>
            <person name="Wang X."/>
            <person name="Sun T."/>
            <person name="Guo L."/>
            <person name="Liang H."/>
            <person name="Lu P."/>
            <person name="Wu Y."/>
            <person name="Zhang Z."/>
            <person name="Ro D.K."/>
            <person name="Shang Y."/>
            <person name="Huang S."/>
            <person name="Yan J."/>
        </authorList>
    </citation>
    <scope>NUCLEOTIDE SEQUENCE [LARGE SCALE GENOMIC DNA]</scope>
    <source>
        <strain evidence="11">Ta-2019</strain>
    </source>
</reference>
<comment type="caution">
    <text evidence="11">The sequence shown here is derived from an EMBL/GenBank/DDBJ whole genome shotgun (WGS) entry which is preliminary data.</text>
</comment>
<evidence type="ECO:0000256" key="9">
    <source>
        <dbReference type="PROSITE-ProRule" id="PRU00282"/>
    </source>
</evidence>
<gene>
    <name evidence="11" type="ORF">KI387_029923</name>
</gene>
<evidence type="ECO:0000313" key="11">
    <source>
        <dbReference type="EMBL" id="KAH9298241.1"/>
    </source>
</evidence>
<comment type="similarity">
    <text evidence="2 10">Belongs to the mitochondrial carrier (TC 2.A.29) family.</text>
</comment>
<keyword evidence="3 10" id="KW-0813">Transport</keyword>
<dbReference type="Pfam" id="PF00153">
    <property type="entry name" value="Mito_carr"/>
    <property type="match status" value="3"/>
</dbReference>
<evidence type="ECO:0000256" key="10">
    <source>
        <dbReference type="RuleBase" id="RU000488"/>
    </source>
</evidence>